<dbReference type="Proteomes" id="UP001169823">
    <property type="component" value="Unassembled WGS sequence"/>
</dbReference>
<sequence>MTENILGINALTLEEMAGRLRSHPSIRSKLGIASATKALGLTALSDGRPGDDAAALPCDGGYDLLAGEGFIPAFIEDDPWFAGWCAVMVNLSDIAAMGGRSTAVIDQVWAPSAKAAAPLLQGLCDASAAYGVPLVGGHTNLSAQTLGLAASVFGKAQRLITSFDAAPGDLLIAAIDRRGNYRNFDNFCAALDAPGGRLRGDLMLLPALAEDALVLAGKDISQGGLIGTALMLAECSSVGIDINLSEINPPNGIEVERWLRSFPSFGFLLSVAPENAQAVCTRFATRGIDARAIGRITDGSAVTFRSGADSAVFWDHAQTPYLDLGANHA</sequence>
<dbReference type="NCBIfam" id="TIGR04049">
    <property type="entry name" value="AIR_rel_sll0787"/>
    <property type="match status" value="1"/>
</dbReference>
<dbReference type="GO" id="GO:0009228">
    <property type="term" value="P:thiamine biosynthetic process"/>
    <property type="evidence" value="ECO:0007669"/>
    <property type="project" value="UniProtKB-KW"/>
</dbReference>
<dbReference type="PANTHER" id="PTHR30270:SF0">
    <property type="entry name" value="THIAMINE-MONOPHOSPHATE KINASE"/>
    <property type="match status" value="1"/>
</dbReference>
<evidence type="ECO:0000259" key="3">
    <source>
        <dbReference type="Pfam" id="PF02769"/>
    </source>
</evidence>
<dbReference type="InterPro" id="IPR036921">
    <property type="entry name" value="PurM-like_N_sf"/>
</dbReference>
<reference evidence="4" key="1">
    <citation type="submission" date="2023-07" db="EMBL/GenBank/DDBJ databases">
        <title>Genome content predicts the carbon catabolic preferences of heterotrophic bacteria.</title>
        <authorList>
            <person name="Gralka M."/>
        </authorList>
    </citation>
    <scope>NUCLEOTIDE SEQUENCE</scope>
    <source>
        <strain evidence="4">I2M02</strain>
    </source>
</reference>
<dbReference type="RefSeq" id="WP_303484410.1">
    <property type="nucleotide sequence ID" value="NZ_JAUOPJ010000023.1"/>
</dbReference>
<organism evidence="4 5">
    <name type="scientific">Celeribacter halophilus</name>
    <dbReference type="NCBI Taxonomy" id="576117"/>
    <lineage>
        <taxon>Bacteria</taxon>
        <taxon>Pseudomonadati</taxon>
        <taxon>Pseudomonadota</taxon>
        <taxon>Alphaproteobacteria</taxon>
        <taxon>Rhodobacterales</taxon>
        <taxon>Roseobacteraceae</taxon>
        <taxon>Celeribacter</taxon>
    </lineage>
</organism>
<dbReference type="EMBL" id="JAUOPJ010000023">
    <property type="protein sequence ID" value="MDO6458909.1"/>
    <property type="molecule type" value="Genomic_DNA"/>
</dbReference>
<name>A0AAW7XX50_9RHOB</name>
<feature type="domain" description="PurM-like N-terminal" evidence="2">
    <location>
        <begin position="50"/>
        <end position="154"/>
    </location>
</feature>
<dbReference type="Pfam" id="PF00586">
    <property type="entry name" value="AIRS"/>
    <property type="match status" value="1"/>
</dbReference>
<dbReference type="Gene3D" id="3.90.650.10">
    <property type="entry name" value="PurM-like C-terminal domain"/>
    <property type="match status" value="1"/>
</dbReference>
<dbReference type="SUPFAM" id="SSF55326">
    <property type="entry name" value="PurM N-terminal domain-like"/>
    <property type="match status" value="1"/>
</dbReference>
<dbReference type="InterPro" id="IPR036676">
    <property type="entry name" value="PurM-like_C_sf"/>
</dbReference>
<dbReference type="InterPro" id="IPR016188">
    <property type="entry name" value="PurM-like_N"/>
</dbReference>
<feature type="domain" description="PurM-like C-terminal" evidence="3">
    <location>
        <begin position="204"/>
        <end position="303"/>
    </location>
</feature>
<dbReference type="InterPro" id="IPR024030">
    <property type="entry name" value="AIR_synthase-rel_sll0787"/>
</dbReference>
<evidence type="ECO:0000313" key="5">
    <source>
        <dbReference type="Proteomes" id="UP001169823"/>
    </source>
</evidence>
<dbReference type="InterPro" id="IPR011413">
    <property type="entry name" value="UCP036540_AIR"/>
</dbReference>
<gene>
    <name evidence="4" type="ORF">Q4494_17655</name>
</gene>
<dbReference type="PANTHER" id="PTHR30270">
    <property type="entry name" value="THIAMINE-MONOPHOSPHATE KINASE"/>
    <property type="match status" value="1"/>
</dbReference>
<dbReference type="Pfam" id="PF02769">
    <property type="entry name" value="AIRS_C"/>
    <property type="match status" value="1"/>
</dbReference>
<dbReference type="Gene3D" id="3.30.1330.10">
    <property type="entry name" value="PurM-like, N-terminal domain"/>
    <property type="match status" value="1"/>
</dbReference>
<dbReference type="CDD" id="cd02192">
    <property type="entry name" value="PurM-like3"/>
    <property type="match status" value="1"/>
</dbReference>
<proteinExistence type="predicted"/>
<protein>
    <submittedName>
        <fullName evidence="4">Sll0787 family AIR synthase-like protein</fullName>
    </submittedName>
</protein>
<dbReference type="AlphaFoldDB" id="A0AAW7XX50"/>
<dbReference type="SUPFAM" id="SSF56042">
    <property type="entry name" value="PurM C-terminal domain-like"/>
    <property type="match status" value="1"/>
</dbReference>
<dbReference type="InterPro" id="IPR006283">
    <property type="entry name" value="ThiL-like"/>
</dbReference>
<dbReference type="InterPro" id="IPR010918">
    <property type="entry name" value="PurM-like_C_dom"/>
</dbReference>
<evidence type="ECO:0000259" key="2">
    <source>
        <dbReference type="Pfam" id="PF00586"/>
    </source>
</evidence>
<accession>A0AAW7XX50</accession>
<evidence type="ECO:0000256" key="1">
    <source>
        <dbReference type="ARBA" id="ARBA00022977"/>
    </source>
</evidence>
<comment type="caution">
    <text evidence="4">The sequence shown here is derived from an EMBL/GenBank/DDBJ whole genome shotgun (WGS) entry which is preliminary data.</text>
</comment>
<dbReference type="GO" id="GO:0009030">
    <property type="term" value="F:thiamine-phosphate kinase activity"/>
    <property type="evidence" value="ECO:0007669"/>
    <property type="project" value="InterPro"/>
</dbReference>
<keyword evidence="1" id="KW-0784">Thiamine biosynthesis</keyword>
<evidence type="ECO:0000313" key="4">
    <source>
        <dbReference type="EMBL" id="MDO6458909.1"/>
    </source>
</evidence>